<evidence type="ECO:0000256" key="1">
    <source>
        <dbReference type="SAM" id="MobiDB-lite"/>
    </source>
</evidence>
<feature type="non-terminal residue" evidence="2">
    <location>
        <position position="1"/>
    </location>
</feature>
<accession>A0A1Y3BWM1</accession>
<gene>
    <name evidence="2" type="ORF">BLA29_014096</name>
</gene>
<feature type="compositionally biased region" description="Basic residues" evidence="1">
    <location>
        <begin position="96"/>
        <end position="105"/>
    </location>
</feature>
<feature type="region of interest" description="Disordered" evidence="1">
    <location>
        <begin position="83"/>
        <end position="105"/>
    </location>
</feature>
<evidence type="ECO:0000313" key="3">
    <source>
        <dbReference type="Proteomes" id="UP000194236"/>
    </source>
</evidence>
<organism evidence="2 3">
    <name type="scientific">Euroglyphus maynei</name>
    <name type="common">Mayne's house dust mite</name>
    <dbReference type="NCBI Taxonomy" id="6958"/>
    <lineage>
        <taxon>Eukaryota</taxon>
        <taxon>Metazoa</taxon>
        <taxon>Ecdysozoa</taxon>
        <taxon>Arthropoda</taxon>
        <taxon>Chelicerata</taxon>
        <taxon>Arachnida</taxon>
        <taxon>Acari</taxon>
        <taxon>Acariformes</taxon>
        <taxon>Sarcoptiformes</taxon>
        <taxon>Astigmata</taxon>
        <taxon>Psoroptidia</taxon>
        <taxon>Analgoidea</taxon>
        <taxon>Pyroglyphidae</taxon>
        <taxon>Pyroglyphinae</taxon>
        <taxon>Euroglyphus</taxon>
    </lineage>
</organism>
<dbReference type="Proteomes" id="UP000194236">
    <property type="component" value="Unassembled WGS sequence"/>
</dbReference>
<comment type="caution">
    <text evidence="2">The sequence shown here is derived from an EMBL/GenBank/DDBJ whole genome shotgun (WGS) entry which is preliminary data.</text>
</comment>
<name>A0A1Y3BWM1_EURMA</name>
<keyword evidence="3" id="KW-1185">Reference proteome</keyword>
<reference evidence="2 3" key="1">
    <citation type="submission" date="2017-03" db="EMBL/GenBank/DDBJ databases">
        <title>Genome Survey of Euroglyphus maynei.</title>
        <authorList>
            <person name="Arlian L.G."/>
            <person name="Morgan M.S."/>
            <person name="Rider S.D."/>
        </authorList>
    </citation>
    <scope>NUCLEOTIDE SEQUENCE [LARGE SCALE GENOMIC DNA]</scope>
    <source>
        <strain evidence="2">Arlian Lab</strain>
        <tissue evidence="2">Whole body</tissue>
    </source>
</reference>
<dbReference type="Gene3D" id="1.10.150.20">
    <property type="entry name" value="5' to 3' exonuclease, C-terminal subdomain"/>
    <property type="match status" value="1"/>
</dbReference>
<dbReference type="OrthoDB" id="5975714at2759"/>
<proteinExistence type="predicted"/>
<dbReference type="AlphaFoldDB" id="A0A1Y3BWM1"/>
<dbReference type="InterPro" id="IPR010994">
    <property type="entry name" value="RuvA_2-like"/>
</dbReference>
<dbReference type="EMBL" id="MUJZ01003336">
    <property type="protein sequence ID" value="OTF83525.1"/>
    <property type="molecule type" value="Genomic_DNA"/>
</dbReference>
<sequence>LEQDRQLPIEFITDRYDIETKEFLLCLPGITTQNVYCIMNEFKSIVDLVQQSIEELTEKIGSNHHAQLLYSALHSPVTLGIDMQTSKQSNKETKRFAHVRRKRKN</sequence>
<evidence type="ECO:0000313" key="2">
    <source>
        <dbReference type="EMBL" id="OTF83525.1"/>
    </source>
</evidence>
<dbReference type="SUPFAM" id="SSF47781">
    <property type="entry name" value="RuvA domain 2-like"/>
    <property type="match status" value="1"/>
</dbReference>
<protein>
    <submittedName>
        <fullName evidence="2">Uncharacterized protein</fullName>
    </submittedName>
</protein>